<evidence type="ECO:0000313" key="1">
    <source>
        <dbReference type="EMBL" id="MBB3707809.1"/>
    </source>
</evidence>
<dbReference type="Proteomes" id="UP000577697">
    <property type="component" value="Unassembled WGS sequence"/>
</dbReference>
<organism evidence="1 2">
    <name type="scientific">Aminobacter aminovorans</name>
    <name type="common">Chelatobacter heintzii</name>
    <dbReference type="NCBI Taxonomy" id="83263"/>
    <lineage>
        <taxon>Bacteria</taxon>
        <taxon>Pseudomonadati</taxon>
        <taxon>Pseudomonadota</taxon>
        <taxon>Alphaproteobacteria</taxon>
        <taxon>Hyphomicrobiales</taxon>
        <taxon>Phyllobacteriaceae</taxon>
        <taxon>Aminobacter</taxon>
    </lineage>
</organism>
<keyword evidence="2" id="KW-1185">Reference proteome</keyword>
<sequence>MLLVGNHLHDFQIHRFIVGSCTDVPKHSLLPTLPVAAGSTTGCRFKGNIDRNGTRTEQWICAEDEAEAAGWREARRSENNLYSLKFGLIWAINEFSTTGRDPVLKEMLSVLRPEANMGHMRLGNPPTTRKWREVIHLLSQGDVSVSDLAEAVERAADRSLSEAVNDPAFVEALWLFLKIPQAAGSEDFVGELRKLGLRVPEAPSIPDVLAAFDGAIEEVRHVNRQSLTDFGLIAKNAALSALQSLVNDELPSLWKSTAEDERTTLATFASTERFGELAQRFFTNLLEGHLQYFLEREIPRHIGPGNFLQSVADARHFEGTVKRHCTETTIIIRSFAKNWLGKNKFHLQKDLSRRDAAGFAAHAFTKIRVELSRRSGRQL</sequence>
<reference evidence="1 2" key="1">
    <citation type="submission" date="2020-08" db="EMBL/GenBank/DDBJ databases">
        <title>Genomic Encyclopedia of Type Strains, Phase IV (KMG-IV): sequencing the most valuable type-strain genomes for metagenomic binning, comparative biology and taxonomic classification.</title>
        <authorList>
            <person name="Goeker M."/>
        </authorList>
    </citation>
    <scope>NUCLEOTIDE SEQUENCE [LARGE SCALE GENOMIC DNA]</scope>
    <source>
        <strain evidence="1 2">DSM 10368</strain>
    </source>
</reference>
<gene>
    <name evidence="1" type="ORF">FHS67_004142</name>
</gene>
<evidence type="ECO:0000313" key="2">
    <source>
        <dbReference type="Proteomes" id="UP000577697"/>
    </source>
</evidence>
<dbReference type="RefSeq" id="WP_067961942.1">
    <property type="nucleotide sequence ID" value="NZ_CP015005.1"/>
</dbReference>
<accession>A0ABR6HBA2</accession>
<proteinExistence type="predicted"/>
<name>A0ABR6HBA2_AMIAI</name>
<protein>
    <submittedName>
        <fullName evidence="1">Uncharacterized protein</fullName>
    </submittedName>
</protein>
<comment type="caution">
    <text evidence="1">The sequence shown here is derived from an EMBL/GenBank/DDBJ whole genome shotgun (WGS) entry which is preliminary data.</text>
</comment>
<dbReference type="EMBL" id="JACICB010000015">
    <property type="protein sequence ID" value="MBB3707809.1"/>
    <property type="molecule type" value="Genomic_DNA"/>
</dbReference>